<dbReference type="InterPro" id="IPR007055">
    <property type="entry name" value="BON_dom"/>
</dbReference>
<protein>
    <submittedName>
        <fullName evidence="2">Osmotically-inducible protein OsmY</fullName>
    </submittedName>
</protein>
<dbReference type="EMBL" id="JACDUR010000001">
    <property type="protein sequence ID" value="MBA2890050.1"/>
    <property type="molecule type" value="Genomic_DNA"/>
</dbReference>
<dbReference type="PROSITE" id="PS50914">
    <property type="entry name" value="BON"/>
    <property type="match status" value="1"/>
</dbReference>
<dbReference type="Pfam" id="PF04972">
    <property type="entry name" value="BON"/>
    <property type="match status" value="1"/>
</dbReference>
<dbReference type="Proteomes" id="UP000530928">
    <property type="component" value="Unassembled WGS sequence"/>
</dbReference>
<reference evidence="2 3" key="1">
    <citation type="submission" date="2020-07" db="EMBL/GenBank/DDBJ databases">
        <title>Genomic Encyclopedia of Type Strains, Phase IV (KMG-IV): sequencing the most valuable type-strain genomes for metagenomic binning, comparative biology and taxonomic classification.</title>
        <authorList>
            <person name="Goeker M."/>
        </authorList>
    </citation>
    <scope>NUCLEOTIDE SEQUENCE [LARGE SCALE GENOMIC DNA]</scope>
    <source>
        <strain evidence="2 3">DSM 45533</strain>
    </source>
</reference>
<comment type="caution">
    <text evidence="2">The sequence shown here is derived from an EMBL/GenBank/DDBJ whole genome shotgun (WGS) entry which is preliminary data.</text>
</comment>
<evidence type="ECO:0000259" key="1">
    <source>
        <dbReference type="PROSITE" id="PS50914"/>
    </source>
</evidence>
<gene>
    <name evidence="2" type="ORF">HNR30_001385</name>
</gene>
<sequence>MTTQVADAIRTAVEERLGWDCESLGIEVDQGQVTLTGSVEWTSDAIRLIRLVRDLDGVVELVSEVRSEHRDVVLVPAA</sequence>
<evidence type="ECO:0000313" key="2">
    <source>
        <dbReference type="EMBL" id="MBA2890050.1"/>
    </source>
</evidence>
<dbReference type="RefSeq" id="WP_181608778.1">
    <property type="nucleotide sequence ID" value="NZ_BAABAM010000001.1"/>
</dbReference>
<organism evidence="2 3">
    <name type="scientific">Nonomuraea soli</name>
    <dbReference type="NCBI Taxonomy" id="1032476"/>
    <lineage>
        <taxon>Bacteria</taxon>
        <taxon>Bacillati</taxon>
        <taxon>Actinomycetota</taxon>
        <taxon>Actinomycetes</taxon>
        <taxon>Streptosporangiales</taxon>
        <taxon>Streptosporangiaceae</taxon>
        <taxon>Nonomuraea</taxon>
    </lineage>
</organism>
<feature type="domain" description="BON" evidence="1">
    <location>
        <begin position="1"/>
        <end position="69"/>
    </location>
</feature>
<keyword evidence="3" id="KW-1185">Reference proteome</keyword>
<accession>A0A7W0HNQ4</accession>
<name>A0A7W0HNQ4_9ACTN</name>
<dbReference type="Gene3D" id="3.30.1340.30">
    <property type="match status" value="1"/>
</dbReference>
<proteinExistence type="predicted"/>
<dbReference type="AlphaFoldDB" id="A0A7W0HNQ4"/>
<evidence type="ECO:0000313" key="3">
    <source>
        <dbReference type="Proteomes" id="UP000530928"/>
    </source>
</evidence>